<dbReference type="InterPro" id="IPR019871">
    <property type="entry name" value="DiNH2propionate_NH3-lyase_sub"/>
</dbReference>
<dbReference type="GO" id="GO:1901605">
    <property type="term" value="P:alpha-amino acid metabolic process"/>
    <property type="evidence" value="ECO:0007669"/>
    <property type="project" value="UniProtKB-ARBA"/>
</dbReference>
<proteinExistence type="predicted"/>
<name>A0A0J9CCY2_9FIRM</name>
<comment type="caution">
    <text evidence="4">The sequence shown here is derived from an EMBL/GenBank/DDBJ whole genome shotgun (WGS) entry which is preliminary data.</text>
</comment>
<dbReference type="PANTHER" id="PTHR42937">
    <property type="match status" value="1"/>
</dbReference>
<dbReference type="PANTHER" id="PTHR42937:SF1">
    <property type="entry name" value="DIAMINOPROPIONATE AMMONIA-LYASE"/>
    <property type="match status" value="1"/>
</dbReference>
<reference evidence="4 5" key="1">
    <citation type="submission" date="2011-04" db="EMBL/GenBank/DDBJ databases">
        <title>The Genome Sequence of Clostridium citroniae WAL-19142.</title>
        <authorList>
            <consortium name="The Broad Institute Genome Sequencing Platform"/>
            <person name="Earl A."/>
            <person name="Ward D."/>
            <person name="Feldgarden M."/>
            <person name="Gevers D."/>
            <person name="Warren Y.A."/>
            <person name="Tyrrell K.L."/>
            <person name="Citron D.M."/>
            <person name="Goldstein E.J."/>
            <person name="Daigneault M."/>
            <person name="Allen-Vercoe E."/>
            <person name="Young S.K."/>
            <person name="Zeng Q."/>
            <person name="Gargeya S."/>
            <person name="Fitzgerald M."/>
            <person name="Haas B."/>
            <person name="Abouelleil A."/>
            <person name="Alvarado L."/>
            <person name="Arachchi H.M."/>
            <person name="Berlin A."/>
            <person name="Brown A."/>
            <person name="Chapman S.B."/>
            <person name="Chen Z."/>
            <person name="Dunbar C."/>
            <person name="Freedman E."/>
            <person name="Gearin G."/>
            <person name="Gellesch M."/>
            <person name="Goldberg J."/>
            <person name="Griggs A."/>
            <person name="Gujja S."/>
            <person name="Heilman E.R."/>
            <person name="Heiman D."/>
            <person name="Howarth C."/>
            <person name="Larson L."/>
            <person name="Lui A."/>
            <person name="MacDonald P.J."/>
            <person name="Mehta T."/>
            <person name="Montmayeur A."/>
            <person name="Murphy C."/>
            <person name="Neiman D."/>
            <person name="Pearson M."/>
            <person name="Priest M."/>
            <person name="Roberts A."/>
            <person name="Saif S."/>
            <person name="Shea T."/>
            <person name="Shenoy N."/>
            <person name="Sisk P."/>
            <person name="Stolte C."/>
            <person name="Sykes S."/>
            <person name="White J."/>
            <person name="Yandava C."/>
            <person name="Wortman J."/>
            <person name="Nusbaum C."/>
            <person name="Birren B."/>
        </authorList>
    </citation>
    <scope>NUCLEOTIDE SEQUENCE [LARGE SCALE GENOMIC DNA]</scope>
    <source>
        <strain evidence="4 5">WAL-19142</strain>
    </source>
</reference>
<dbReference type="GeneID" id="93166755"/>
<dbReference type="EMBL" id="ADLK01000010">
    <property type="protein sequence ID" value="KMW22329.1"/>
    <property type="molecule type" value="Genomic_DNA"/>
</dbReference>
<dbReference type="CDD" id="cd00640">
    <property type="entry name" value="Trp-synth-beta_II"/>
    <property type="match status" value="1"/>
</dbReference>
<comment type="cofactor">
    <cofactor evidence="1">
        <name>pyridoxal 5'-phosphate</name>
        <dbReference type="ChEBI" id="CHEBI:597326"/>
    </cofactor>
</comment>
<evidence type="ECO:0000313" key="5">
    <source>
        <dbReference type="Proteomes" id="UP000037392"/>
    </source>
</evidence>
<evidence type="ECO:0000256" key="1">
    <source>
        <dbReference type="ARBA" id="ARBA00001933"/>
    </source>
</evidence>
<protein>
    <recommendedName>
        <fullName evidence="3">Tryptophan synthase beta chain-like PALP domain-containing protein</fullName>
    </recommendedName>
</protein>
<dbReference type="Proteomes" id="UP000037392">
    <property type="component" value="Unassembled WGS sequence"/>
</dbReference>
<dbReference type="InterPro" id="IPR036052">
    <property type="entry name" value="TrpB-like_PALP_sf"/>
</dbReference>
<accession>A0A0J9CCY2</accession>
<dbReference type="Gene3D" id="3.40.50.1100">
    <property type="match status" value="3"/>
</dbReference>
<dbReference type="InterPro" id="IPR001926">
    <property type="entry name" value="TrpB-like_PALP"/>
</dbReference>
<sequence length="405" mass="44504">MAYYQHLKVLKNDHVSEKMGPEFLNTESTKAVRHLHCSVTAYRETPLVSLEVLAKKLGVKGIFVKDESYRFGLNAFKGLGGIYALACVICEKLGLDIHTTKFSDLQQPLVRESVSHMIFVTATDGNHGKGVAWAAGQLGCKAYVYMPKGSSPYRAQAIQNAGKAEVTVTDMGYDDTVRYARHMSEEHGWTLIQDTSWNGYETIPKRIIQGYTTMAYEAVHQLGEYGVKAPTHIFLQAGVGAMAGGITGFMVNYYEKQRPVIVIAEPEEAACIFESARKEDGGPHEAAGSGETIMAGLNCGEPCTITWPILRDYANFYAACPDYVAARGMRQLAAPWGNDKKVISGESGAVTMGLLTMLMESWELEEEKVMMGLNEESVILLFNTEGDTDPASYHRIVYDGAYATP</sequence>
<evidence type="ECO:0000259" key="3">
    <source>
        <dbReference type="Pfam" id="PF00291"/>
    </source>
</evidence>
<feature type="domain" description="Tryptophan synthase beta chain-like PALP" evidence="3">
    <location>
        <begin position="41"/>
        <end position="370"/>
    </location>
</feature>
<dbReference type="NCBIfam" id="NF006058">
    <property type="entry name" value="PRK08206.1"/>
    <property type="match status" value="1"/>
</dbReference>
<organism evidence="4 5">
    <name type="scientific">[Clostridium] citroniae WAL-19142</name>
    <dbReference type="NCBI Taxonomy" id="742734"/>
    <lineage>
        <taxon>Bacteria</taxon>
        <taxon>Bacillati</taxon>
        <taxon>Bacillota</taxon>
        <taxon>Clostridia</taxon>
        <taxon>Lachnospirales</taxon>
        <taxon>Lachnospiraceae</taxon>
        <taxon>Enterocloster</taxon>
    </lineage>
</organism>
<dbReference type="RefSeq" id="WP_048929496.1">
    <property type="nucleotide sequence ID" value="NZ_KQ235876.1"/>
</dbReference>
<dbReference type="OrthoDB" id="34584at2"/>
<dbReference type="GO" id="GO:0008838">
    <property type="term" value="F:diaminopropionate ammonia-lyase activity"/>
    <property type="evidence" value="ECO:0007669"/>
    <property type="project" value="InterPro"/>
</dbReference>
<dbReference type="AlphaFoldDB" id="A0A0J9CCY2"/>
<dbReference type="NCBIfam" id="TIGR03528">
    <property type="entry name" value="2_3_DAP_am_ly"/>
    <property type="match status" value="1"/>
</dbReference>
<dbReference type="GO" id="GO:0030170">
    <property type="term" value="F:pyridoxal phosphate binding"/>
    <property type="evidence" value="ECO:0007669"/>
    <property type="project" value="InterPro"/>
</dbReference>
<evidence type="ECO:0000256" key="2">
    <source>
        <dbReference type="ARBA" id="ARBA00022898"/>
    </source>
</evidence>
<keyword evidence="2" id="KW-0663">Pyridoxal phosphate</keyword>
<gene>
    <name evidence="4" type="ORF">HMPREF9470_01398</name>
</gene>
<dbReference type="InterPro" id="IPR010081">
    <property type="entry name" value="DiNH2opropionate_NH3_lyase"/>
</dbReference>
<dbReference type="NCBIfam" id="TIGR01747">
    <property type="entry name" value="diampropi_NH3ly"/>
    <property type="match status" value="1"/>
</dbReference>
<evidence type="ECO:0000313" key="4">
    <source>
        <dbReference type="EMBL" id="KMW22329.1"/>
    </source>
</evidence>
<dbReference type="SUPFAM" id="SSF53686">
    <property type="entry name" value="Tryptophan synthase beta subunit-like PLP-dependent enzymes"/>
    <property type="match status" value="1"/>
</dbReference>
<dbReference type="Pfam" id="PF00291">
    <property type="entry name" value="PALP"/>
    <property type="match status" value="1"/>
</dbReference>
<dbReference type="PATRIC" id="fig|742734.4.peg.1498"/>